<sequence>MPVKISSTAPQDLLDELQSAATEARTTTAQQQAQMADTAQYASDTAAYPPIGPAGAKGRRILADGSMEILVSDGIAWTPITTLTTTDRVALASRFYPSSKANQPHALYQLVRREYLNNTGGPYRVALLGDSILGYMGATLLRALERSHGVNGLGYDPLDAGRYGTNVTLTKSGTWTTYGSGNSDPTSIEKWGVSGNSITADAGASVTYAPSSRYPFDTFRVWYYKGPGKGQFTYAVDGGASTTVDTSAASAGLGYVEVQLATNTSGAPGTHSLVLTVSSGNVTLYGVETWSRRAYGVAPLYLNTGGTQAAHWATAAQNGGNFLQAFLAVTQPAQSLVMLGANDAGTSKRTGAQFEADMTTLLGSFTPPRFSDTLLLTPWWRGTEADASVEDTAYKALVQEYRSRLLSLARTRDVSLWDLQRYWPSHPDAWSGGLYADLIHPSNLGAAYWVAGFMRLLPQAVGEAASLDSDNTFSKSLRVLVGTGFFGAYGINTLGDEVTSTTYETGFSFPFSDGISIKLAGSEVGRVGFNGNSSAIFTGFPTSSRSTVLAAFRQGSTSAPAMKVWVDASNKACFEGVNGNARLARNGVGVEVTSQQVKLELPLGFTANTPAAGAYTMSATDAYVRAQGNVTLPNITSSAGTVYIIKNITGSGITVTPASTETIDGATSLTLNANQTVRLYSTGSRWDVL</sequence>
<dbReference type="STRING" id="937777.Deipe_2086"/>
<dbReference type="InterPro" id="IPR013830">
    <property type="entry name" value="SGNH_hydro"/>
</dbReference>
<organism evidence="2 3">
    <name type="scientific">Deinococcus peraridilitoris (strain DSM 19664 / LMG 22246 / CIP 109416 / KR-200)</name>
    <dbReference type="NCBI Taxonomy" id="937777"/>
    <lineage>
        <taxon>Bacteria</taxon>
        <taxon>Thermotogati</taxon>
        <taxon>Deinococcota</taxon>
        <taxon>Deinococci</taxon>
        <taxon>Deinococcales</taxon>
        <taxon>Deinococcaceae</taxon>
        <taxon>Deinococcus</taxon>
    </lineage>
</organism>
<dbReference type="CDD" id="cd00229">
    <property type="entry name" value="SGNH_hydrolase"/>
    <property type="match status" value="1"/>
</dbReference>
<protein>
    <recommendedName>
        <fullName evidence="1">SGNH hydrolase-type esterase domain-containing protein</fullName>
    </recommendedName>
</protein>
<dbReference type="Pfam" id="PF13472">
    <property type="entry name" value="Lipase_GDSL_2"/>
    <property type="match status" value="1"/>
</dbReference>
<dbReference type="EMBL" id="CP003382">
    <property type="protein sequence ID" value="AFZ67582.1"/>
    <property type="molecule type" value="Genomic_DNA"/>
</dbReference>
<reference evidence="3" key="1">
    <citation type="submission" date="2012-03" db="EMBL/GenBank/DDBJ databases">
        <title>Complete sequence of chromosome of Deinococcus peraridilitoris DSM 19664.</title>
        <authorList>
            <person name="Lucas S."/>
            <person name="Copeland A."/>
            <person name="Lapidus A."/>
            <person name="Glavina del Rio T."/>
            <person name="Dalin E."/>
            <person name="Tice H."/>
            <person name="Bruce D."/>
            <person name="Goodwin L."/>
            <person name="Pitluck S."/>
            <person name="Peters L."/>
            <person name="Mikhailova N."/>
            <person name="Lu M."/>
            <person name="Kyrpides N."/>
            <person name="Mavromatis K."/>
            <person name="Ivanova N."/>
            <person name="Brettin T."/>
            <person name="Detter J.C."/>
            <person name="Han C."/>
            <person name="Larimer F."/>
            <person name="Land M."/>
            <person name="Hauser L."/>
            <person name="Markowitz V."/>
            <person name="Cheng J.-F."/>
            <person name="Hugenholtz P."/>
            <person name="Woyke T."/>
            <person name="Wu D."/>
            <person name="Pukall R."/>
            <person name="Steenblock K."/>
            <person name="Brambilla E."/>
            <person name="Klenk H.-P."/>
            <person name="Eisen J.A."/>
        </authorList>
    </citation>
    <scope>NUCLEOTIDE SEQUENCE [LARGE SCALE GENOMIC DNA]</scope>
    <source>
        <strain evidence="3">DSM 19664 / LMG 22246 / CIP 109416 / KR-200</strain>
    </source>
</reference>
<dbReference type="KEGG" id="dpd:Deipe_2086"/>
<dbReference type="Proteomes" id="UP000010467">
    <property type="component" value="Chromosome"/>
</dbReference>
<dbReference type="RefSeq" id="WP_015235887.1">
    <property type="nucleotide sequence ID" value="NC_019793.1"/>
</dbReference>
<dbReference type="SUPFAM" id="SSF52266">
    <property type="entry name" value="SGNH hydrolase"/>
    <property type="match status" value="1"/>
</dbReference>
<gene>
    <name evidence="2" type="ordered locus">Deipe_2086</name>
</gene>
<name>L0A327_DEIPD</name>
<dbReference type="PATRIC" id="fig|937777.3.peg.2096"/>
<evidence type="ECO:0000313" key="3">
    <source>
        <dbReference type="Proteomes" id="UP000010467"/>
    </source>
</evidence>
<evidence type="ECO:0000259" key="1">
    <source>
        <dbReference type="Pfam" id="PF13472"/>
    </source>
</evidence>
<feature type="domain" description="SGNH hydrolase-type esterase" evidence="1">
    <location>
        <begin position="289"/>
        <end position="447"/>
    </location>
</feature>
<dbReference type="HOGENOM" id="CLU_399406_0_0_0"/>
<proteinExistence type="predicted"/>
<dbReference type="Gene3D" id="2.60.120.1360">
    <property type="match status" value="1"/>
</dbReference>
<evidence type="ECO:0000313" key="2">
    <source>
        <dbReference type="EMBL" id="AFZ67582.1"/>
    </source>
</evidence>
<dbReference type="AlphaFoldDB" id="L0A327"/>
<dbReference type="Gene3D" id="3.40.50.1110">
    <property type="entry name" value="SGNH hydrolase"/>
    <property type="match status" value="1"/>
</dbReference>
<dbReference type="InterPro" id="IPR036514">
    <property type="entry name" value="SGNH_hydro_sf"/>
</dbReference>
<accession>L0A327</accession>
<keyword evidence="3" id="KW-1185">Reference proteome</keyword>